<reference evidence="1 2" key="2">
    <citation type="submission" date="2016-08" db="EMBL/GenBank/DDBJ databases">
        <title>Pervasive Adenine N6-methylation of Active Genes in Fungi.</title>
        <authorList>
            <consortium name="DOE Joint Genome Institute"/>
            <person name="Mondo S.J."/>
            <person name="Dannebaum R.O."/>
            <person name="Kuo R.C."/>
            <person name="Labutti K."/>
            <person name="Haridas S."/>
            <person name="Kuo A."/>
            <person name="Salamov A."/>
            <person name="Ahrendt S.R."/>
            <person name="Lipzen A."/>
            <person name="Sullivan W."/>
            <person name="Andreopoulos W.B."/>
            <person name="Clum A."/>
            <person name="Lindquist E."/>
            <person name="Daum C."/>
            <person name="Ramamoorthy G.K."/>
            <person name="Gryganskyi A."/>
            <person name="Culley D."/>
            <person name="Magnuson J.K."/>
            <person name="James T.Y."/>
            <person name="O'Malley M.A."/>
            <person name="Stajich J.E."/>
            <person name="Spatafora J.W."/>
            <person name="Visel A."/>
            <person name="Grigoriev I.V."/>
        </authorList>
    </citation>
    <scope>NUCLEOTIDE SEQUENCE [LARGE SCALE GENOMIC DNA]</scope>
    <source>
        <strain evidence="1 2">S4</strain>
    </source>
</reference>
<comment type="caution">
    <text evidence="1">The sequence shown here is derived from an EMBL/GenBank/DDBJ whole genome shotgun (WGS) entry which is preliminary data.</text>
</comment>
<dbReference type="EMBL" id="MCFG01000674">
    <property type="protein sequence ID" value="ORX62516.1"/>
    <property type="molecule type" value="Genomic_DNA"/>
</dbReference>
<dbReference type="AlphaFoldDB" id="A0A1Y1VQC2"/>
<evidence type="ECO:0000313" key="1">
    <source>
        <dbReference type="EMBL" id="ORX62516.1"/>
    </source>
</evidence>
<name>A0A1Y1VQC2_9FUNG</name>
<accession>A0A1Y1VQC2</accession>
<reference evidence="1 2" key="1">
    <citation type="submission" date="2016-08" db="EMBL/GenBank/DDBJ databases">
        <title>A Parts List for Fungal Cellulosomes Revealed by Comparative Genomics.</title>
        <authorList>
            <consortium name="DOE Joint Genome Institute"/>
            <person name="Haitjema C.H."/>
            <person name="Gilmore S.P."/>
            <person name="Henske J.K."/>
            <person name="Solomon K.V."/>
            <person name="De Groot R."/>
            <person name="Kuo A."/>
            <person name="Mondo S.J."/>
            <person name="Salamov A.A."/>
            <person name="Labutti K."/>
            <person name="Zhao Z."/>
            <person name="Chiniquy J."/>
            <person name="Barry K."/>
            <person name="Brewer H.M."/>
            <person name="Purvine S.O."/>
            <person name="Wright A.T."/>
            <person name="Boxma B."/>
            <person name="Van Alen T."/>
            <person name="Hackstein J.H."/>
            <person name="Baker S.E."/>
            <person name="Grigoriev I.V."/>
            <person name="O'Malley M.A."/>
        </authorList>
    </citation>
    <scope>NUCLEOTIDE SEQUENCE [LARGE SCALE GENOMIC DNA]</scope>
    <source>
        <strain evidence="1 2">S4</strain>
    </source>
</reference>
<protein>
    <submittedName>
        <fullName evidence="1">Uncharacterized protein</fullName>
    </submittedName>
</protein>
<dbReference type="Proteomes" id="UP000193944">
    <property type="component" value="Unassembled WGS sequence"/>
</dbReference>
<keyword evidence="2" id="KW-1185">Reference proteome</keyword>
<organism evidence="1 2">
    <name type="scientific">Anaeromyces robustus</name>
    <dbReference type="NCBI Taxonomy" id="1754192"/>
    <lineage>
        <taxon>Eukaryota</taxon>
        <taxon>Fungi</taxon>
        <taxon>Fungi incertae sedis</taxon>
        <taxon>Chytridiomycota</taxon>
        <taxon>Chytridiomycota incertae sedis</taxon>
        <taxon>Neocallimastigomycetes</taxon>
        <taxon>Neocallimastigales</taxon>
        <taxon>Neocallimastigaceae</taxon>
        <taxon>Anaeromyces</taxon>
    </lineage>
</organism>
<evidence type="ECO:0000313" key="2">
    <source>
        <dbReference type="Proteomes" id="UP000193944"/>
    </source>
</evidence>
<proteinExistence type="predicted"/>
<gene>
    <name evidence="1" type="ORF">BCR32DRAFT_287952</name>
</gene>
<sequence length="151" mass="17633">MKYLAIKNETNDVVKIKKIYDNHSFVKVIKDTAITGEYIQVKFFPEKEEEKEDGIDLEIGKDSILQIKWDYKDLADYYPVPLESSGEYVLVRENTSRRYRFLIINKEKAGEIVRLLLARGENFESIQQQVSLSANTIKEMSYLNFNNIIIA</sequence>